<feature type="domain" description="C2H2-type" evidence="1">
    <location>
        <begin position="259"/>
        <end position="280"/>
    </location>
</feature>
<organism evidence="2 3">
    <name type="scientific">Operophtera brumata</name>
    <name type="common">Winter moth</name>
    <name type="synonym">Phalaena brumata</name>
    <dbReference type="NCBI Taxonomy" id="104452"/>
    <lineage>
        <taxon>Eukaryota</taxon>
        <taxon>Metazoa</taxon>
        <taxon>Ecdysozoa</taxon>
        <taxon>Arthropoda</taxon>
        <taxon>Hexapoda</taxon>
        <taxon>Insecta</taxon>
        <taxon>Pterygota</taxon>
        <taxon>Neoptera</taxon>
        <taxon>Endopterygota</taxon>
        <taxon>Lepidoptera</taxon>
        <taxon>Glossata</taxon>
        <taxon>Ditrysia</taxon>
        <taxon>Geometroidea</taxon>
        <taxon>Geometridae</taxon>
        <taxon>Larentiinae</taxon>
        <taxon>Operophtera</taxon>
    </lineage>
</organism>
<sequence>MWELKACAVCLSTGIRLYSLNTGNLRHEFNSISGLKQKCQRAHYTLEQMLGSNMEIKKTHLKSLNRKQLGIMPSLSLIDLDRTHYETHKFQWITTNSNRRAIASQFDYIPVVHYGTLTKEDTFEDVMTNTIEVEKEHIIKIEDRNEQEDENDNIKAVVVAPVSARIMEPVSTVQGPDINMIDETKSDIEPVDDIESNYMEINNVNDMDYDCDNNDLFGMSCKFEDKDGAKFNEEYAQMVPITVKDAKAAFEHMKGTYHCEICNYYYKTQFLLDCHMTEKHMYKYLFLARLSHDREAHVQVPV</sequence>
<dbReference type="AlphaFoldDB" id="A0A0L7LGN9"/>
<protein>
    <recommendedName>
        <fullName evidence="1">C2H2-type domain-containing protein</fullName>
    </recommendedName>
</protein>
<reference evidence="2 3" key="1">
    <citation type="journal article" date="2015" name="Genome Biol. Evol.">
        <title>The genome of winter moth (Operophtera brumata) provides a genomic perspective on sexual dimorphism and phenology.</title>
        <authorList>
            <person name="Derks M.F."/>
            <person name="Smit S."/>
            <person name="Salis L."/>
            <person name="Schijlen E."/>
            <person name="Bossers A."/>
            <person name="Mateman C."/>
            <person name="Pijl A.S."/>
            <person name="de Ridder D."/>
            <person name="Groenen M.A."/>
            <person name="Visser M.E."/>
            <person name="Megens H.J."/>
        </authorList>
    </citation>
    <scope>NUCLEOTIDE SEQUENCE [LARGE SCALE GENOMIC DNA]</scope>
    <source>
        <strain evidence="2">WM2013NL</strain>
        <tissue evidence="2">Head and thorax</tissue>
    </source>
</reference>
<keyword evidence="3" id="KW-1185">Reference proteome</keyword>
<name>A0A0L7LGN9_OPEBR</name>
<evidence type="ECO:0000313" key="3">
    <source>
        <dbReference type="Proteomes" id="UP000037510"/>
    </source>
</evidence>
<evidence type="ECO:0000313" key="2">
    <source>
        <dbReference type="EMBL" id="KOB74585.1"/>
    </source>
</evidence>
<gene>
    <name evidence="2" type="ORF">OBRU01_08811</name>
</gene>
<dbReference type="InterPro" id="IPR013087">
    <property type="entry name" value="Znf_C2H2_type"/>
</dbReference>
<accession>A0A0L7LGN9</accession>
<proteinExistence type="predicted"/>
<dbReference type="Proteomes" id="UP000037510">
    <property type="component" value="Unassembled WGS sequence"/>
</dbReference>
<dbReference type="EMBL" id="JTDY01001194">
    <property type="protein sequence ID" value="KOB74585.1"/>
    <property type="molecule type" value="Genomic_DNA"/>
</dbReference>
<comment type="caution">
    <text evidence="2">The sequence shown here is derived from an EMBL/GenBank/DDBJ whole genome shotgun (WGS) entry which is preliminary data.</text>
</comment>
<dbReference type="PROSITE" id="PS00028">
    <property type="entry name" value="ZINC_FINGER_C2H2_1"/>
    <property type="match status" value="1"/>
</dbReference>
<evidence type="ECO:0000259" key="1">
    <source>
        <dbReference type="PROSITE" id="PS00028"/>
    </source>
</evidence>